<keyword evidence="2" id="KW-0812">Transmembrane</keyword>
<proteinExistence type="predicted"/>
<organism evidence="3 4">
    <name type="scientific">Bondarzewia mesenterica</name>
    <dbReference type="NCBI Taxonomy" id="1095465"/>
    <lineage>
        <taxon>Eukaryota</taxon>
        <taxon>Fungi</taxon>
        <taxon>Dikarya</taxon>
        <taxon>Basidiomycota</taxon>
        <taxon>Agaricomycotina</taxon>
        <taxon>Agaricomycetes</taxon>
        <taxon>Russulales</taxon>
        <taxon>Bondarzewiaceae</taxon>
        <taxon>Bondarzewia</taxon>
    </lineage>
</organism>
<accession>A0A4S4LXV4</accession>
<dbReference type="EMBL" id="SGPL01000144">
    <property type="protein sequence ID" value="THH16738.1"/>
    <property type="molecule type" value="Genomic_DNA"/>
</dbReference>
<evidence type="ECO:0000256" key="1">
    <source>
        <dbReference type="SAM" id="Coils"/>
    </source>
</evidence>
<comment type="caution">
    <text evidence="3">The sequence shown here is derived from an EMBL/GenBank/DDBJ whole genome shotgun (WGS) entry which is preliminary data.</text>
</comment>
<evidence type="ECO:0000313" key="3">
    <source>
        <dbReference type="EMBL" id="THH16738.1"/>
    </source>
</evidence>
<evidence type="ECO:0000256" key="2">
    <source>
        <dbReference type="SAM" id="Phobius"/>
    </source>
</evidence>
<feature type="transmembrane region" description="Helical" evidence="2">
    <location>
        <begin position="44"/>
        <end position="66"/>
    </location>
</feature>
<keyword evidence="2" id="KW-1133">Transmembrane helix</keyword>
<feature type="coiled-coil region" evidence="1">
    <location>
        <begin position="70"/>
        <end position="97"/>
    </location>
</feature>
<dbReference type="Proteomes" id="UP000310158">
    <property type="component" value="Unassembled WGS sequence"/>
</dbReference>
<evidence type="ECO:0000313" key="4">
    <source>
        <dbReference type="Proteomes" id="UP000310158"/>
    </source>
</evidence>
<gene>
    <name evidence="3" type="ORF">EW146_g3942</name>
</gene>
<dbReference type="AlphaFoldDB" id="A0A4S4LXV4"/>
<sequence length="150" mass="16988">MYIVQNFESNGDRLVSRSWNRSLETQHSSTKLLVTRAYESQDPALLVVIGSFIALLAIAVIICFTVRKFKKAWRARKRREKEEIAEKEVERRQAIEAIVQPAVLEQGKGDTKVVEVVCQAATDLELAIDFPKRISMTGDVEKSCQDFSVT</sequence>
<keyword evidence="2" id="KW-0472">Membrane</keyword>
<reference evidence="3 4" key="1">
    <citation type="submission" date="2019-02" db="EMBL/GenBank/DDBJ databases">
        <title>Genome sequencing of the rare red list fungi Bondarzewia mesenterica.</title>
        <authorList>
            <person name="Buettner E."/>
            <person name="Kellner H."/>
        </authorList>
    </citation>
    <scope>NUCLEOTIDE SEQUENCE [LARGE SCALE GENOMIC DNA]</scope>
    <source>
        <strain evidence="3 4">DSM 108281</strain>
    </source>
</reference>
<keyword evidence="1" id="KW-0175">Coiled coil</keyword>
<keyword evidence="4" id="KW-1185">Reference proteome</keyword>
<protein>
    <submittedName>
        <fullName evidence="3">Uncharacterized protein</fullName>
    </submittedName>
</protein>
<name>A0A4S4LXV4_9AGAM</name>